<feature type="transmembrane region" description="Helical" evidence="6">
    <location>
        <begin position="290"/>
        <end position="315"/>
    </location>
</feature>
<dbReference type="Pfam" id="PF07690">
    <property type="entry name" value="MFS_1"/>
    <property type="match status" value="1"/>
</dbReference>
<feature type="transmembrane region" description="Helical" evidence="6">
    <location>
        <begin position="335"/>
        <end position="358"/>
    </location>
</feature>
<keyword evidence="4 6" id="KW-0472">Membrane</keyword>
<dbReference type="PROSITE" id="PS50850">
    <property type="entry name" value="MFS"/>
    <property type="match status" value="1"/>
</dbReference>
<dbReference type="VEuPathDB" id="FungiDB:HMPREF1541_06183"/>
<dbReference type="GeneID" id="19973522"/>
<evidence type="ECO:0000313" key="9">
    <source>
        <dbReference type="Proteomes" id="UP000030752"/>
    </source>
</evidence>
<dbReference type="EMBL" id="KB822721">
    <property type="protein sequence ID" value="ETN39956.1"/>
    <property type="molecule type" value="Genomic_DNA"/>
</dbReference>
<organism evidence="8 9">
    <name type="scientific">Cyphellophora europaea (strain CBS 101466)</name>
    <name type="common">Phialophora europaea</name>
    <dbReference type="NCBI Taxonomy" id="1220924"/>
    <lineage>
        <taxon>Eukaryota</taxon>
        <taxon>Fungi</taxon>
        <taxon>Dikarya</taxon>
        <taxon>Ascomycota</taxon>
        <taxon>Pezizomycotina</taxon>
        <taxon>Eurotiomycetes</taxon>
        <taxon>Chaetothyriomycetidae</taxon>
        <taxon>Chaetothyriales</taxon>
        <taxon>Cyphellophoraceae</taxon>
        <taxon>Cyphellophora</taxon>
    </lineage>
</organism>
<dbReference type="RefSeq" id="XP_008718741.1">
    <property type="nucleotide sequence ID" value="XM_008720519.1"/>
</dbReference>
<keyword evidence="3 6" id="KW-1133">Transmembrane helix</keyword>
<feature type="transmembrane region" description="Helical" evidence="6">
    <location>
        <begin position="69"/>
        <end position="89"/>
    </location>
</feature>
<dbReference type="InParanoid" id="W2RTY3"/>
<feature type="transmembrane region" description="Helical" evidence="6">
    <location>
        <begin position="379"/>
        <end position="400"/>
    </location>
</feature>
<feature type="transmembrane region" description="Helical" evidence="6">
    <location>
        <begin position="195"/>
        <end position="221"/>
    </location>
</feature>
<feature type="transmembrane region" description="Helical" evidence="6">
    <location>
        <begin position="406"/>
        <end position="429"/>
    </location>
</feature>
<accession>W2RTY3</accession>
<dbReference type="Proteomes" id="UP000030752">
    <property type="component" value="Unassembled WGS sequence"/>
</dbReference>
<evidence type="ECO:0000256" key="2">
    <source>
        <dbReference type="ARBA" id="ARBA00022692"/>
    </source>
</evidence>
<dbReference type="SUPFAM" id="SSF103473">
    <property type="entry name" value="MFS general substrate transporter"/>
    <property type="match status" value="1"/>
</dbReference>
<proteinExistence type="predicted"/>
<name>W2RTY3_CYPE1</name>
<dbReference type="AlphaFoldDB" id="W2RTY3"/>
<feature type="region of interest" description="Disordered" evidence="5">
    <location>
        <begin position="1"/>
        <end position="55"/>
    </location>
</feature>
<evidence type="ECO:0000313" key="8">
    <source>
        <dbReference type="EMBL" id="ETN39956.1"/>
    </source>
</evidence>
<reference evidence="8 9" key="1">
    <citation type="submission" date="2013-03" db="EMBL/GenBank/DDBJ databases">
        <title>The Genome Sequence of Phialophora europaea CBS 101466.</title>
        <authorList>
            <consortium name="The Broad Institute Genomics Platform"/>
            <person name="Cuomo C."/>
            <person name="de Hoog S."/>
            <person name="Gorbushina A."/>
            <person name="Walker B."/>
            <person name="Young S.K."/>
            <person name="Zeng Q."/>
            <person name="Gargeya S."/>
            <person name="Fitzgerald M."/>
            <person name="Haas B."/>
            <person name="Abouelleil A."/>
            <person name="Allen A.W."/>
            <person name="Alvarado L."/>
            <person name="Arachchi H.M."/>
            <person name="Berlin A.M."/>
            <person name="Chapman S.B."/>
            <person name="Gainer-Dewar J."/>
            <person name="Goldberg J."/>
            <person name="Griggs A."/>
            <person name="Gujja S."/>
            <person name="Hansen M."/>
            <person name="Howarth C."/>
            <person name="Imamovic A."/>
            <person name="Ireland A."/>
            <person name="Larimer J."/>
            <person name="McCowan C."/>
            <person name="Murphy C."/>
            <person name="Pearson M."/>
            <person name="Poon T.W."/>
            <person name="Priest M."/>
            <person name="Roberts A."/>
            <person name="Saif S."/>
            <person name="Shea T."/>
            <person name="Sisk P."/>
            <person name="Sykes S."/>
            <person name="Wortman J."/>
            <person name="Nusbaum C."/>
            <person name="Birren B."/>
        </authorList>
    </citation>
    <scope>NUCLEOTIDE SEQUENCE [LARGE SCALE GENOMIC DNA]</scope>
    <source>
        <strain evidence="8 9">CBS 101466</strain>
    </source>
</reference>
<dbReference type="GO" id="GO:0005886">
    <property type="term" value="C:plasma membrane"/>
    <property type="evidence" value="ECO:0007669"/>
    <property type="project" value="TreeGrafter"/>
</dbReference>
<feature type="domain" description="Major facilitator superfamily (MFS) profile" evidence="7">
    <location>
        <begin position="71"/>
        <end position="498"/>
    </location>
</feature>
<feature type="transmembrane region" description="Helical" evidence="6">
    <location>
        <begin position="109"/>
        <end position="129"/>
    </location>
</feature>
<feature type="transmembrane region" description="Helical" evidence="6">
    <location>
        <begin position="136"/>
        <end position="154"/>
    </location>
</feature>
<evidence type="ECO:0000256" key="3">
    <source>
        <dbReference type="ARBA" id="ARBA00022989"/>
    </source>
</evidence>
<dbReference type="Gene3D" id="1.20.1250.20">
    <property type="entry name" value="MFS general substrate transporter like domains"/>
    <property type="match status" value="1"/>
</dbReference>
<evidence type="ECO:0000256" key="4">
    <source>
        <dbReference type="ARBA" id="ARBA00023136"/>
    </source>
</evidence>
<evidence type="ECO:0000256" key="5">
    <source>
        <dbReference type="SAM" id="MobiDB-lite"/>
    </source>
</evidence>
<evidence type="ECO:0000256" key="1">
    <source>
        <dbReference type="ARBA" id="ARBA00004141"/>
    </source>
</evidence>
<dbReference type="InterPro" id="IPR011701">
    <property type="entry name" value="MFS"/>
</dbReference>
<feature type="compositionally biased region" description="Basic and acidic residues" evidence="5">
    <location>
        <begin position="19"/>
        <end position="46"/>
    </location>
</feature>
<sequence>MERTKSQARFTEGLPPSRQDSDEQRTDEKGIGEHVETPAPKLDKHGFPLLPQPSDNKDDPLNWSPMLKLAVVLQVSWLAFLGPMAAAVANPAFVVIGRAFEITPVQASYSLTMYICFAGVGPLLIIPFANHYGRRPVYLVANLVAAATNIAASYSTTWSGLLATRAFNGIFGGTPPAIGAATVCDLYFMHERGFYTGIFTFFLTNGPHVAPLMGGFLAQYMGWEWCYRIPGFIQLGTFVVTLFCLPETLYSRSTSSVTHKPHSYWELITFRATLPQRRLKLKDFWRNIYMLKYLTVTIPGAYYMTSFAWGSIIFAATGSQLFREFYGFTTSQTGLMLSIPLLIGCLIGEANAGWLIDWMVVRYAKKHDGVKLPEARLDALWFGLFVPIGLIIEGVCLSHHKTVHWVGSAFGMGIANLGLQAATTVTYAYTTDCYKPQSAEISSLLNLFRSTFGMIVSFYAIPLGEEIGFQYAWLIFALINIALFVPFMALKWVGPKLREKPWQSPPTFNRDL</sequence>
<evidence type="ECO:0000259" key="7">
    <source>
        <dbReference type="PROSITE" id="PS50850"/>
    </source>
</evidence>
<evidence type="ECO:0000256" key="6">
    <source>
        <dbReference type="SAM" id="Phobius"/>
    </source>
</evidence>
<keyword evidence="9" id="KW-1185">Reference proteome</keyword>
<gene>
    <name evidence="8" type="ORF">HMPREF1541_06183</name>
</gene>
<dbReference type="InterPro" id="IPR036259">
    <property type="entry name" value="MFS_trans_sf"/>
</dbReference>
<dbReference type="eggNOG" id="KOG0255">
    <property type="taxonomic scope" value="Eukaryota"/>
</dbReference>
<dbReference type="PANTHER" id="PTHR23502">
    <property type="entry name" value="MAJOR FACILITATOR SUPERFAMILY"/>
    <property type="match status" value="1"/>
</dbReference>
<dbReference type="InterPro" id="IPR020846">
    <property type="entry name" value="MFS_dom"/>
</dbReference>
<dbReference type="OrthoDB" id="2585655at2759"/>
<feature type="transmembrane region" description="Helical" evidence="6">
    <location>
        <begin position="467"/>
        <end position="490"/>
    </location>
</feature>
<keyword evidence="2 6" id="KW-0812">Transmembrane</keyword>
<dbReference type="GO" id="GO:0022857">
    <property type="term" value="F:transmembrane transporter activity"/>
    <property type="evidence" value="ECO:0007669"/>
    <property type="project" value="InterPro"/>
</dbReference>
<comment type="subcellular location">
    <subcellularLocation>
        <location evidence="1">Membrane</location>
        <topology evidence="1">Multi-pass membrane protein</topology>
    </subcellularLocation>
</comment>
<dbReference type="PANTHER" id="PTHR23502:SF181">
    <property type="entry name" value="MAJOR FACILITATOR SUPERFAMILY (MFS) PROFILE DOMAIN-CONTAINING PROTEIN"/>
    <property type="match status" value="1"/>
</dbReference>
<dbReference type="STRING" id="1220924.W2RTY3"/>
<feature type="transmembrane region" description="Helical" evidence="6">
    <location>
        <begin position="441"/>
        <end position="461"/>
    </location>
</feature>
<dbReference type="HOGENOM" id="CLU_008455_13_7_1"/>
<protein>
    <recommendedName>
        <fullName evidence="7">Major facilitator superfamily (MFS) profile domain-containing protein</fullName>
    </recommendedName>
</protein>